<dbReference type="PANTHER" id="PTHR31736">
    <property type="match status" value="1"/>
</dbReference>
<evidence type="ECO:0000256" key="17">
    <source>
        <dbReference type="SAM" id="MobiDB-lite"/>
    </source>
</evidence>
<keyword evidence="7" id="KW-1015">Disulfide bond</keyword>
<evidence type="ECO:0000256" key="14">
    <source>
        <dbReference type="ARBA" id="ARBA00048766"/>
    </source>
</evidence>
<dbReference type="GO" id="GO:0071555">
    <property type="term" value="P:cell wall organization"/>
    <property type="evidence" value="ECO:0007669"/>
    <property type="project" value="UniProtKB-KW"/>
</dbReference>
<dbReference type="GeneID" id="63780957"/>
<dbReference type="InterPro" id="IPR011050">
    <property type="entry name" value="Pectin_lyase_fold/virulence"/>
</dbReference>
<dbReference type="InParanoid" id="A0A1Y2DMV4"/>
<dbReference type="GO" id="GO:0045490">
    <property type="term" value="P:pectin catabolic process"/>
    <property type="evidence" value="ECO:0007669"/>
    <property type="project" value="UniProtKB-ARBA"/>
</dbReference>
<comment type="caution">
    <text evidence="18">The sequence shown here is derived from an EMBL/GenBank/DDBJ whole genome shotgun (WGS) entry which is preliminary data.</text>
</comment>
<evidence type="ECO:0000256" key="1">
    <source>
        <dbReference type="ARBA" id="ARBA00004613"/>
    </source>
</evidence>
<evidence type="ECO:0000256" key="9">
    <source>
        <dbReference type="ARBA" id="ARBA00023295"/>
    </source>
</evidence>
<dbReference type="Gene3D" id="2.160.20.10">
    <property type="entry name" value="Single-stranded right-handed beta-helix, Pectin lyase-like"/>
    <property type="match status" value="1"/>
</dbReference>
<evidence type="ECO:0000256" key="3">
    <source>
        <dbReference type="ARBA" id="ARBA00022525"/>
    </source>
</evidence>
<dbReference type="GO" id="GO:0004650">
    <property type="term" value="F:polygalacturonase activity"/>
    <property type="evidence" value="ECO:0007669"/>
    <property type="project" value="InterPro"/>
</dbReference>
<evidence type="ECO:0000256" key="12">
    <source>
        <dbReference type="ARBA" id="ARBA00041604"/>
    </source>
</evidence>
<dbReference type="STRING" id="1141098.A0A1Y2DMV4"/>
<dbReference type="AlphaFoldDB" id="A0A1Y2DMV4"/>
<keyword evidence="3" id="KW-0964">Secreted</keyword>
<comment type="subcellular location">
    <subcellularLocation>
        <location evidence="1">Secreted</location>
    </subcellularLocation>
</comment>
<sequence>MVSKVITSAVVAGLAVASSARLAGKSSISRPNIEPYPKTLSHPLPTSPQRNKTCSVTSRGSGDDDASAILQAFNDCNNGGTVVLDSDYTIGTALDLTFLNGVDVALSGSITFTDDIDYWVENSFKYDYQNSSTFWKFGGKDVNIYGGGIGLLDGNGQAWYDQFAAEPTLLRPITLVLDGLQGGSWFNLIANSSDILVSDVTINVGSTSSNPAKNTDGWDTLRSDSVVIQDSIVNNGDDCVSFKPNSTNIVVQGLSCNGSHGISVGSLGQYPLEYDIVENVYVYNNTMSNAGDGARIKVWPGIDTAFEPGLNGGGGAGYVRNVTYEMYHNVNNDWIIELNQCYGQSNTTLCQMYPSNMTISDIYFLDFTGTSSKKYDPRVGTLVCSSSEQCYNIHARNISITPPSGKAPQWICNGFDTVDLEGFNCTSS</sequence>
<dbReference type="OrthoDB" id="187139at2759"/>
<evidence type="ECO:0000256" key="5">
    <source>
        <dbReference type="ARBA" id="ARBA00022737"/>
    </source>
</evidence>
<feature type="region of interest" description="Disordered" evidence="17">
    <location>
        <begin position="33"/>
        <end position="60"/>
    </location>
</feature>
<feature type="active site" evidence="15">
    <location>
        <position position="260"/>
    </location>
</feature>
<evidence type="ECO:0000256" key="4">
    <source>
        <dbReference type="ARBA" id="ARBA00022729"/>
    </source>
</evidence>
<evidence type="ECO:0000256" key="15">
    <source>
        <dbReference type="PROSITE-ProRule" id="PRU10052"/>
    </source>
</evidence>
<dbReference type="InterPro" id="IPR006626">
    <property type="entry name" value="PbH1"/>
</dbReference>
<dbReference type="InterPro" id="IPR012334">
    <property type="entry name" value="Pectin_lyas_fold"/>
</dbReference>
<reference evidence="18 19" key="1">
    <citation type="submission" date="2016-07" db="EMBL/GenBank/DDBJ databases">
        <title>Pervasive Adenine N6-methylation of Active Genes in Fungi.</title>
        <authorList>
            <consortium name="DOE Joint Genome Institute"/>
            <person name="Mondo S.J."/>
            <person name="Dannebaum R.O."/>
            <person name="Kuo R.C."/>
            <person name="Labutti K."/>
            <person name="Haridas S."/>
            <person name="Kuo A."/>
            <person name="Salamov A."/>
            <person name="Ahrendt S.R."/>
            <person name="Lipzen A."/>
            <person name="Sullivan W."/>
            <person name="Andreopoulos W.B."/>
            <person name="Clum A."/>
            <person name="Lindquist E."/>
            <person name="Daum C."/>
            <person name="Ramamoorthy G.K."/>
            <person name="Gryganskyi A."/>
            <person name="Culley D."/>
            <person name="Magnuson J.K."/>
            <person name="James T.Y."/>
            <person name="O'Malley M.A."/>
            <person name="Stajich J.E."/>
            <person name="Spatafora J.W."/>
            <person name="Visel A."/>
            <person name="Grigoriev I.V."/>
        </authorList>
    </citation>
    <scope>NUCLEOTIDE SEQUENCE [LARGE SCALE GENOMIC DNA]</scope>
    <source>
        <strain evidence="18 19">CBS 129021</strain>
    </source>
</reference>
<protein>
    <recommendedName>
        <fullName evidence="11">galacturonan 1,4-alpha-galacturonidase</fullName>
        <ecNumber evidence="11">3.2.1.67</ecNumber>
    </recommendedName>
    <alternativeName>
        <fullName evidence="13">Galacturan 1,4-alpha-galacturonidase</fullName>
    </alternativeName>
    <alternativeName>
        <fullName evidence="12">Poly(1,4-alpha-D-galacturonide)galacturonohydrolase</fullName>
    </alternativeName>
</protein>
<evidence type="ECO:0000256" key="6">
    <source>
        <dbReference type="ARBA" id="ARBA00022801"/>
    </source>
</evidence>
<dbReference type="InterPro" id="IPR000743">
    <property type="entry name" value="Glyco_hydro_28"/>
</dbReference>
<keyword evidence="8" id="KW-0325">Glycoprotein</keyword>
<feature type="compositionally biased region" description="Polar residues" evidence="17">
    <location>
        <begin position="47"/>
        <end position="60"/>
    </location>
</feature>
<evidence type="ECO:0000313" key="19">
    <source>
        <dbReference type="Proteomes" id="UP000193689"/>
    </source>
</evidence>
<evidence type="ECO:0000256" key="2">
    <source>
        <dbReference type="ARBA" id="ARBA00008834"/>
    </source>
</evidence>
<name>A0A1Y2DMV4_9PEZI</name>
<dbReference type="GO" id="GO:0005576">
    <property type="term" value="C:extracellular region"/>
    <property type="evidence" value="ECO:0007669"/>
    <property type="project" value="UniProtKB-SubCell"/>
</dbReference>
<evidence type="ECO:0000256" key="10">
    <source>
        <dbReference type="ARBA" id="ARBA00023316"/>
    </source>
</evidence>
<dbReference type="EMBL" id="MCFJ01000011">
    <property type="protein sequence ID" value="ORY60577.1"/>
    <property type="molecule type" value="Genomic_DNA"/>
</dbReference>
<proteinExistence type="inferred from homology"/>
<dbReference type="RefSeq" id="XP_040712804.1">
    <property type="nucleotide sequence ID" value="XM_040864745.1"/>
</dbReference>
<evidence type="ECO:0000256" key="16">
    <source>
        <dbReference type="RuleBase" id="RU361169"/>
    </source>
</evidence>
<dbReference type="EC" id="3.2.1.67" evidence="11"/>
<evidence type="ECO:0000256" key="8">
    <source>
        <dbReference type="ARBA" id="ARBA00023180"/>
    </source>
</evidence>
<dbReference type="PROSITE" id="PS00502">
    <property type="entry name" value="POLYGALACTURONASE"/>
    <property type="match status" value="1"/>
</dbReference>
<dbReference type="Proteomes" id="UP000193689">
    <property type="component" value="Unassembled WGS sequence"/>
</dbReference>
<gene>
    <name evidence="18" type="ORF">BCR38DRAFT_495924</name>
</gene>
<keyword evidence="5" id="KW-0677">Repeat</keyword>
<evidence type="ECO:0000256" key="13">
    <source>
        <dbReference type="ARBA" id="ARBA00043142"/>
    </source>
</evidence>
<dbReference type="GO" id="GO:0047911">
    <property type="term" value="F:galacturan 1,4-alpha-galacturonidase activity"/>
    <property type="evidence" value="ECO:0007669"/>
    <property type="project" value="UniProtKB-EC"/>
</dbReference>
<evidence type="ECO:0000256" key="7">
    <source>
        <dbReference type="ARBA" id="ARBA00023157"/>
    </source>
</evidence>
<keyword evidence="6 16" id="KW-0378">Hydrolase</keyword>
<keyword evidence="19" id="KW-1185">Reference proteome</keyword>
<comment type="similarity">
    <text evidence="2 16">Belongs to the glycosyl hydrolase 28 family.</text>
</comment>
<dbReference type="SUPFAM" id="SSF51126">
    <property type="entry name" value="Pectin lyase-like"/>
    <property type="match status" value="1"/>
</dbReference>
<evidence type="ECO:0000313" key="18">
    <source>
        <dbReference type="EMBL" id="ORY60577.1"/>
    </source>
</evidence>
<dbReference type="SMART" id="SM00710">
    <property type="entry name" value="PbH1"/>
    <property type="match status" value="4"/>
</dbReference>
<dbReference type="Pfam" id="PF00295">
    <property type="entry name" value="Glyco_hydro_28"/>
    <property type="match status" value="1"/>
</dbReference>
<comment type="catalytic activity">
    <reaction evidence="14">
        <text>[(1-&gt;4)-alpha-D-galacturonosyl](n) + H2O = alpha-D-galacturonate + [(1-&gt;4)-alpha-D-galacturonosyl](n-1)</text>
        <dbReference type="Rhea" id="RHEA:14117"/>
        <dbReference type="Rhea" id="RHEA-COMP:14570"/>
        <dbReference type="Rhea" id="RHEA-COMP:14572"/>
        <dbReference type="ChEBI" id="CHEBI:15377"/>
        <dbReference type="ChEBI" id="CHEBI:58658"/>
        <dbReference type="ChEBI" id="CHEBI:140523"/>
        <dbReference type="EC" id="3.2.1.67"/>
    </reaction>
</comment>
<keyword evidence="10" id="KW-0961">Cell wall biogenesis/degradation</keyword>
<organism evidence="18 19">
    <name type="scientific">Pseudomassariella vexata</name>
    <dbReference type="NCBI Taxonomy" id="1141098"/>
    <lineage>
        <taxon>Eukaryota</taxon>
        <taxon>Fungi</taxon>
        <taxon>Dikarya</taxon>
        <taxon>Ascomycota</taxon>
        <taxon>Pezizomycotina</taxon>
        <taxon>Sordariomycetes</taxon>
        <taxon>Xylariomycetidae</taxon>
        <taxon>Amphisphaeriales</taxon>
        <taxon>Pseudomassariaceae</taxon>
        <taxon>Pseudomassariella</taxon>
    </lineage>
</organism>
<keyword evidence="9 16" id="KW-0326">Glycosidase</keyword>
<dbReference type="PANTHER" id="PTHR31736:SF14">
    <property type="entry name" value="EXOPOLYGALACTURONASE X-1-RELATED"/>
    <property type="match status" value="1"/>
</dbReference>
<evidence type="ECO:0000256" key="11">
    <source>
        <dbReference type="ARBA" id="ARBA00038933"/>
    </source>
</evidence>
<keyword evidence="4" id="KW-0732">Signal</keyword>
<accession>A0A1Y2DMV4</accession>